<dbReference type="Proteomes" id="UP000054928">
    <property type="component" value="Unassembled WGS sequence"/>
</dbReference>
<organism evidence="1 2">
    <name type="scientific">Plasmopara halstedii</name>
    <name type="common">Downy mildew of sunflower</name>
    <dbReference type="NCBI Taxonomy" id="4781"/>
    <lineage>
        <taxon>Eukaryota</taxon>
        <taxon>Sar</taxon>
        <taxon>Stramenopiles</taxon>
        <taxon>Oomycota</taxon>
        <taxon>Peronosporomycetes</taxon>
        <taxon>Peronosporales</taxon>
        <taxon>Peronosporaceae</taxon>
        <taxon>Plasmopara</taxon>
    </lineage>
</organism>
<evidence type="ECO:0000313" key="2">
    <source>
        <dbReference type="Proteomes" id="UP000054928"/>
    </source>
</evidence>
<dbReference type="EMBL" id="CCYD01001572">
    <property type="protein sequence ID" value="CEG45420.1"/>
    <property type="molecule type" value="Genomic_DNA"/>
</dbReference>
<protein>
    <submittedName>
        <fullName evidence="1">Uncharacterized protein</fullName>
    </submittedName>
</protein>
<keyword evidence="2" id="KW-1185">Reference proteome</keyword>
<accession>A0A0P1AU24</accession>
<dbReference type="GeneID" id="36396772"/>
<reference evidence="2" key="1">
    <citation type="submission" date="2014-09" db="EMBL/GenBank/DDBJ databases">
        <authorList>
            <person name="Sharma Rahul"/>
            <person name="Thines Marco"/>
        </authorList>
    </citation>
    <scope>NUCLEOTIDE SEQUENCE [LARGE SCALE GENOMIC DNA]</scope>
</reference>
<sequence length="107" mass="11745">MQLATRWIALAITTSGSLKRMYKKRLQCVCLQEIVTPSLVEILLCEYNSHHGVVERQDLTRAVSGFIIGTLGCTPLWLVVVVRGTGSSTVPFSLGSGRVDGMVFNVY</sequence>
<evidence type="ECO:0000313" key="1">
    <source>
        <dbReference type="EMBL" id="CEG45420.1"/>
    </source>
</evidence>
<proteinExistence type="predicted"/>
<dbReference type="AlphaFoldDB" id="A0A0P1AU24"/>
<name>A0A0P1AU24_PLAHL</name>
<dbReference type="RefSeq" id="XP_024581789.1">
    <property type="nucleotide sequence ID" value="XM_024716163.1"/>
</dbReference>